<dbReference type="AlphaFoldDB" id="A0AAU7C865"/>
<proteinExistence type="predicted"/>
<dbReference type="RefSeq" id="WP_406694031.1">
    <property type="nucleotide sequence ID" value="NZ_CP155447.1"/>
</dbReference>
<accession>A0AAU7C865</accession>
<name>A0AAU7C865_9BACT</name>
<gene>
    <name evidence="1" type="ORF">V5E97_23600</name>
</gene>
<evidence type="ECO:0000313" key="1">
    <source>
        <dbReference type="EMBL" id="XBH01333.1"/>
    </source>
</evidence>
<dbReference type="EMBL" id="CP155447">
    <property type="protein sequence ID" value="XBH01333.1"/>
    <property type="molecule type" value="Genomic_DNA"/>
</dbReference>
<sequence length="117" mass="13033">MKTIGILLFWSFLLPSFGVWDQSSDSEKVPQAVASTLSHSTRLRRSDGRLPNEALDHVGLGLYLSDGEDDDDLDRHFIAFSFPLTSSHLIASASWSSFSCVQTKAVWTSCQRIPLRC</sequence>
<organism evidence="1">
    <name type="scientific">Singulisphaera sp. Ch08</name>
    <dbReference type="NCBI Taxonomy" id="3120278"/>
    <lineage>
        <taxon>Bacteria</taxon>
        <taxon>Pseudomonadati</taxon>
        <taxon>Planctomycetota</taxon>
        <taxon>Planctomycetia</taxon>
        <taxon>Isosphaerales</taxon>
        <taxon>Isosphaeraceae</taxon>
        <taxon>Singulisphaera</taxon>
    </lineage>
</organism>
<reference evidence="1" key="1">
    <citation type="submission" date="2024-05" db="EMBL/GenBank/DDBJ databases">
        <title>Planctomycetes of the genus Singulisphaera possess chitinolytic capabilities.</title>
        <authorList>
            <person name="Ivanova A."/>
        </authorList>
    </citation>
    <scope>NUCLEOTIDE SEQUENCE</scope>
    <source>
        <strain evidence="1">Ch08T</strain>
    </source>
</reference>
<protein>
    <submittedName>
        <fullName evidence="1">Uncharacterized protein</fullName>
    </submittedName>
</protein>